<feature type="region of interest" description="Disordered" evidence="10">
    <location>
        <begin position="232"/>
        <end position="275"/>
    </location>
</feature>
<comment type="similarity">
    <text evidence="3 9">Belongs to the 2-oxoacid dehydrogenase family.</text>
</comment>
<keyword evidence="7" id="KW-0496">Mitochondrion</keyword>
<dbReference type="PROSITE" id="PS00189">
    <property type="entry name" value="LIPOYL"/>
    <property type="match status" value="1"/>
</dbReference>
<dbReference type="FunFam" id="3.30.559.10:FF:000007">
    <property type="entry name" value="Dihydrolipoamide acetyltransferase component of pyruvate dehydrogenase complex"/>
    <property type="match status" value="1"/>
</dbReference>
<dbReference type="Gene3D" id="4.10.320.10">
    <property type="entry name" value="E3-binding domain"/>
    <property type="match status" value="1"/>
</dbReference>
<dbReference type="SUPFAM" id="SSF47005">
    <property type="entry name" value="Peripheral subunit-binding domain of 2-oxo acid dehydrogenase complex"/>
    <property type="match status" value="1"/>
</dbReference>
<evidence type="ECO:0000256" key="4">
    <source>
        <dbReference type="ARBA" id="ARBA00022679"/>
    </source>
</evidence>
<dbReference type="InterPro" id="IPR011053">
    <property type="entry name" value="Single_hybrid_motif"/>
</dbReference>
<dbReference type="InterPro" id="IPR050743">
    <property type="entry name" value="2-oxoacid_DH_E2_comp"/>
</dbReference>
<dbReference type="STRING" id="1555241.A0A4P9X3B9"/>
<dbReference type="FunFam" id="2.40.50.100:FF:000013">
    <property type="entry name" value="Dihydrolipoamide acetyltransferase component of pyruvate dehydrogenase complex"/>
    <property type="match status" value="1"/>
</dbReference>
<dbReference type="GO" id="GO:0045333">
    <property type="term" value="P:cellular respiration"/>
    <property type="evidence" value="ECO:0007669"/>
    <property type="project" value="UniProtKB-ARBA"/>
</dbReference>
<dbReference type="PROSITE" id="PS50968">
    <property type="entry name" value="BIOTINYL_LIPOYL"/>
    <property type="match status" value="1"/>
</dbReference>
<evidence type="ECO:0000256" key="7">
    <source>
        <dbReference type="ARBA" id="ARBA00023128"/>
    </source>
</evidence>
<dbReference type="SUPFAM" id="SSF51230">
    <property type="entry name" value="Single hybrid motif"/>
    <property type="match status" value="1"/>
</dbReference>
<dbReference type="InterPro" id="IPR003016">
    <property type="entry name" value="2-oxoA_DH_lipoyl-BS"/>
</dbReference>
<dbReference type="Pfam" id="PF00364">
    <property type="entry name" value="Biotin_lipoyl"/>
    <property type="match status" value="1"/>
</dbReference>
<dbReference type="Pfam" id="PF02817">
    <property type="entry name" value="E3_binding"/>
    <property type="match status" value="1"/>
</dbReference>
<dbReference type="InterPro" id="IPR000089">
    <property type="entry name" value="Biotin_lipoyl"/>
</dbReference>
<evidence type="ECO:0000256" key="3">
    <source>
        <dbReference type="ARBA" id="ARBA00007317"/>
    </source>
</evidence>
<dbReference type="Pfam" id="PF00198">
    <property type="entry name" value="2-oxoacid_dh"/>
    <property type="match status" value="1"/>
</dbReference>
<dbReference type="SUPFAM" id="SSF52777">
    <property type="entry name" value="CoA-dependent acyltransferases"/>
    <property type="match status" value="1"/>
</dbReference>
<dbReference type="PANTHER" id="PTHR43178:SF5">
    <property type="entry name" value="LIPOAMIDE ACYLTRANSFERASE COMPONENT OF BRANCHED-CHAIN ALPHA-KETO ACID DEHYDROGENASE COMPLEX, MITOCHONDRIAL"/>
    <property type="match status" value="1"/>
</dbReference>
<evidence type="ECO:0000259" key="11">
    <source>
        <dbReference type="PROSITE" id="PS50968"/>
    </source>
</evidence>
<dbReference type="EMBL" id="ML014279">
    <property type="protein sequence ID" value="RKO99516.1"/>
    <property type="molecule type" value="Genomic_DNA"/>
</dbReference>
<dbReference type="GO" id="GO:0031405">
    <property type="term" value="F:lipoic acid binding"/>
    <property type="evidence" value="ECO:0007669"/>
    <property type="project" value="TreeGrafter"/>
</dbReference>
<accession>A0A4P9X3B9</accession>
<dbReference type="CDD" id="cd06849">
    <property type="entry name" value="lipoyl_domain"/>
    <property type="match status" value="1"/>
</dbReference>
<keyword evidence="5 9" id="KW-0450">Lipoyl</keyword>
<keyword evidence="8 9" id="KW-0012">Acyltransferase</keyword>
<evidence type="ECO:0000256" key="6">
    <source>
        <dbReference type="ARBA" id="ARBA00022946"/>
    </source>
</evidence>
<comment type="cofactor">
    <cofactor evidence="1 9">
        <name>(R)-lipoate</name>
        <dbReference type="ChEBI" id="CHEBI:83088"/>
    </cofactor>
</comment>
<sequence>MLRLRQLAPPPRRLLRHAGSAAASSIRTLHSTPPACRPAGLSGTPASASPWVGWPRVASLPYGLSAQARPLHTSPPSRAPLTPFMLADIGEGVTECEVIQWFVKEGDPVEEFGKICEVQSDKATVEITSRFEGTIRKLYYQVGDMAQVGKPLVDIEVASGGVAPVAAAAPEPSWTAAASSASASSAPSAPSATTNPDVLATPGVRRLAREMGIDLALVTPTGRGQRITKEDLHHYTGSGPSAASAAPSALSTPTPTPTTPMPGSAPVPEPTTVPDTTDVPLTAFQKAMFKSMTRSLQIPHFGYSDEINIDAVLAFRAEINRLLASARENHDPALATYADLKKITVMPIFLKAMSLALKPFPLLNAQLVTPAGGTGEADAAGASLRFRRAHHIGVAMDTPVGLIVPNVKHCEQKSLLEIALELERLKRLAKQGALSRSDLADGTITLSNIGAIGGTVLHPVLVESTLCIGALGQAQTLPRYHPIVPGKKELELRPTQVMQVSFNADHRVVDGATVARFVQLWKRYLEHPSLLSVTTV</sequence>
<proteinExistence type="inferred from homology"/>
<reference evidence="14" key="1">
    <citation type="journal article" date="2018" name="Nat. Microbiol.">
        <title>Leveraging single-cell genomics to expand the fungal tree of life.</title>
        <authorList>
            <person name="Ahrendt S.R."/>
            <person name="Quandt C.A."/>
            <person name="Ciobanu D."/>
            <person name="Clum A."/>
            <person name="Salamov A."/>
            <person name="Andreopoulos B."/>
            <person name="Cheng J.F."/>
            <person name="Woyke T."/>
            <person name="Pelin A."/>
            <person name="Henrissat B."/>
            <person name="Reynolds N.K."/>
            <person name="Benny G.L."/>
            <person name="Smith M.E."/>
            <person name="James T.Y."/>
            <person name="Grigoriev I.V."/>
        </authorList>
    </citation>
    <scope>NUCLEOTIDE SEQUENCE [LARGE SCALE GENOMIC DNA]</scope>
    <source>
        <strain evidence="14">ATCC 52028</strain>
    </source>
</reference>
<dbReference type="InterPro" id="IPR023213">
    <property type="entry name" value="CAT-like_dom_sf"/>
</dbReference>
<feature type="compositionally biased region" description="Low complexity" evidence="10">
    <location>
        <begin position="236"/>
        <end position="253"/>
    </location>
</feature>
<evidence type="ECO:0000313" key="14">
    <source>
        <dbReference type="Proteomes" id="UP000274922"/>
    </source>
</evidence>
<organism evidence="13 14">
    <name type="scientific">Caulochytrium protostelioides</name>
    <dbReference type="NCBI Taxonomy" id="1555241"/>
    <lineage>
        <taxon>Eukaryota</taxon>
        <taxon>Fungi</taxon>
        <taxon>Fungi incertae sedis</taxon>
        <taxon>Chytridiomycota</taxon>
        <taxon>Chytridiomycota incertae sedis</taxon>
        <taxon>Chytridiomycetes</taxon>
        <taxon>Caulochytriales</taxon>
        <taxon>Caulochytriaceae</taxon>
        <taxon>Caulochytrium</taxon>
    </lineage>
</organism>
<dbReference type="GO" id="GO:0016407">
    <property type="term" value="F:acetyltransferase activity"/>
    <property type="evidence" value="ECO:0007669"/>
    <property type="project" value="TreeGrafter"/>
</dbReference>
<dbReference type="Gene3D" id="2.40.50.100">
    <property type="match status" value="1"/>
</dbReference>
<comment type="subcellular location">
    <subcellularLocation>
        <location evidence="2">Mitochondrion matrix</location>
    </subcellularLocation>
</comment>
<dbReference type="InterPro" id="IPR001078">
    <property type="entry name" value="2-oxoacid_DH_actylTfrase"/>
</dbReference>
<dbReference type="OrthoDB" id="15567at2759"/>
<evidence type="ECO:0000256" key="5">
    <source>
        <dbReference type="ARBA" id="ARBA00022823"/>
    </source>
</evidence>
<dbReference type="InterPro" id="IPR036625">
    <property type="entry name" value="E3-bd_dom_sf"/>
</dbReference>
<feature type="domain" description="Lipoyl-binding" evidence="11">
    <location>
        <begin position="76"/>
        <end position="156"/>
    </location>
</feature>
<feature type="region of interest" description="Disordered" evidence="10">
    <location>
        <begin position="179"/>
        <end position="199"/>
    </location>
</feature>
<evidence type="ECO:0000256" key="10">
    <source>
        <dbReference type="SAM" id="MobiDB-lite"/>
    </source>
</evidence>
<evidence type="ECO:0000256" key="1">
    <source>
        <dbReference type="ARBA" id="ARBA00001938"/>
    </source>
</evidence>
<dbReference type="Proteomes" id="UP000274922">
    <property type="component" value="Unassembled WGS sequence"/>
</dbReference>
<dbReference type="EC" id="2.3.1.-" evidence="9"/>
<dbReference type="PROSITE" id="PS51826">
    <property type="entry name" value="PSBD"/>
    <property type="match status" value="1"/>
</dbReference>
<dbReference type="AlphaFoldDB" id="A0A4P9X3B9"/>
<keyword evidence="4 9" id="KW-0808">Transferase</keyword>
<keyword evidence="14" id="KW-1185">Reference proteome</keyword>
<feature type="compositionally biased region" description="Pro residues" evidence="10">
    <location>
        <begin position="254"/>
        <end position="271"/>
    </location>
</feature>
<evidence type="ECO:0000256" key="8">
    <source>
        <dbReference type="ARBA" id="ARBA00023315"/>
    </source>
</evidence>
<evidence type="ECO:0000313" key="13">
    <source>
        <dbReference type="EMBL" id="RKO99516.1"/>
    </source>
</evidence>
<dbReference type="GO" id="GO:0005759">
    <property type="term" value="C:mitochondrial matrix"/>
    <property type="evidence" value="ECO:0007669"/>
    <property type="project" value="UniProtKB-SubCell"/>
</dbReference>
<name>A0A4P9X3B9_9FUNG</name>
<keyword evidence="6" id="KW-0809">Transit peptide</keyword>
<feature type="compositionally biased region" description="Low complexity" evidence="10">
    <location>
        <begin position="179"/>
        <end position="192"/>
    </location>
</feature>
<dbReference type="PANTHER" id="PTHR43178">
    <property type="entry name" value="DIHYDROLIPOAMIDE ACETYLTRANSFERASE COMPONENT OF PYRUVATE DEHYDROGENASE COMPLEX"/>
    <property type="match status" value="1"/>
</dbReference>
<protein>
    <recommendedName>
        <fullName evidence="9">Dihydrolipoamide acetyltransferase component of pyruvate dehydrogenase complex</fullName>
        <ecNumber evidence="9">2.3.1.-</ecNumber>
    </recommendedName>
</protein>
<gene>
    <name evidence="13" type="ORF">CXG81DRAFT_14379</name>
</gene>
<dbReference type="InterPro" id="IPR004167">
    <property type="entry name" value="PSBD"/>
</dbReference>
<dbReference type="Gene3D" id="3.30.559.10">
    <property type="entry name" value="Chloramphenicol acetyltransferase-like domain"/>
    <property type="match status" value="1"/>
</dbReference>
<evidence type="ECO:0000259" key="12">
    <source>
        <dbReference type="PROSITE" id="PS51826"/>
    </source>
</evidence>
<evidence type="ECO:0000256" key="9">
    <source>
        <dbReference type="RuleBase" id="RU003423"/>
    </source>
</evidence>
<feature type="domain" description="Peripheral subunit-binding (PSBD)" evidence="12">
    <location>
        <begin position="199"/>
        <end position="236"/>
    </location>
</feature>
<evidence type="ECO:0000256" key="2">
    <source>
        <dbReference type="ARBA" id="ARBA00004305"/>
    </source>
</evidence>